<organism evidence="2 3">
    <name type="scientific">Sordaria brevicollis</name>
    <dbReference type="NCBI Taxonomy" id="83679"/>
    <lineage>
        <taxon>Eukaryota</taxon>
        <taxon>Fungi</taxon>
        <taxon>Dikarya</taxon>
        <taxon>Ascomycota</taxon>
        <taxon>Pezizomycotina</taxon>
        <taxon>Sordariomycetes</taxon>
        <taxon>Sordariomycetidae</taxon>
        <taxon>Sordariales</taxon>
        <taxon>Sordariaceae</taxon>
        <taxon>Sordaria</taxon>
    </lineage>
</organism>
<gene>
    <name evidence="2" type="ORF">B0T20DRAFT_478798</name>
</gene>
<keyword evidence="3" id="KW-1185">Reference proteome</keyword>
<feature type="compositionally biased region" description="Polar residues" evidence="1">
    <location>
        <begin position="120"/>
        <end position="135"/>
    </location>
</feature>
<name>A0AAE0UCU9_SORBR</name>
<feature type="region of interest" description="Disordered" evidence="1">
    <location>
        <begin position="103"/>
        <end position="148"/>
    </location>
</feature>
<evidence type="ECO:0000313" key="2">
    <source>
        <dbReference type="EMBL" id="KAK3399427.1"/>
    </source>
</evidence>
<feature type="compositionally biased region" description="Basic and acidic residues" evidence="1">
    <location>
        <begin position="346"/>
        <end position="356"/>
    </location>
</feature>
<proteinExistence type="predicted"/>
<reference evidence="2" key="2">
    <citation type="submission" date="2023-07" db="EMBL/GenBank/DDBJ databases">
        <authorList>
            <consortium name="Lawrence Berkeley National Laboratory"/>
            <person name="Haridas S."/>
            <person name="Hensen N."/>
            <person name="Bonometti L."/>
            <person name="Westerberg I."/>
            <person name="Brannstrom I.O."/>
            <person name="Guillou S."/>
            <person name="Cros-Aarteil S."/>
            <person name="Calhoun S."/>
            <person name="Kuo A."/>
            <person name="Mondo S."/>
            <person name="Pangilinan J."/>
            <person name="Riley R."/>
            <person name="LaButti K."/>
            <person name="Andreopoulos B."/>
            <person name="Lipzen A."/>
            <person name="Chen C."/>
            <person name="Yanf M."/>
            <person name="Daum C."/>
            <person name="Ng V."/>
            <person name="Clum A."/>
            <person name="Steindorff A."/>
            <person name="Ohm R."/>
            <person name="Martin F."/>
            <person name="Silar P."/>
            <person name="Natvig D."/>
            <person name="Lalanne C."/>
            <person name="Gautier V."/>
            <person name="Ament-velasquez S.L."/>
            <person name="Kruys A."/>
            <person name="Hutchinson M.I."/>
            <person name="Powell A.J."/>
            <person name="Barry K."/>
            <person name="Miller A.N."/>
            <person name="Grigoriev I.V."/>
            <person name="Debuchy R."/>
            <person name="Gladieux P."/>
            <person name="Thoren M.H."/>
            <person name="Johannesson H."/>
        </authorList>
    </citation>
    <scope>NUCLEOTIDE SEQUENCE</scope>
    <source>
        <strain evidence="2">FGSC 1904</strain>
    </source>
</reference>
<comment type="caution">
    <text evidence="2">The sequence shown here is derived from an EMBL/GenBank/DDBJ whole genome shotgun (WGS) entry which is preliminary data.</text>
</comment>
<feature type="compositionally biased region" description="Basic and acidic residues" evidence="1">
    <location>
        <begin position="103"/>
        <end position="118"/>
    </location>
</feature>
<dbReference type="AlphaFoldDB" id="A0AAE0UCU9"/>
<evidence type="ECO:0000313" key="3">
    <source>
        <dbReference type="Proteomes" id="UP001281003"/>
    </source>
</evidence>
<feature type="compositionally biased region" description="Acidic residues" evidence="1">
    <location>
        <begin position="292"/>
        <end position="345"/>
    </location>
</feature>
<feature type="region of interest" description="Disordered" evidence="1">
    <location>
        <begin position="292"/>
        <end position="356"/>
    </location>
</feature>
<evidence type="ECO:0000256" key="1">
    <source>
        <dbReference type="SAM" id="MobiDB-lite"/>
    </source>
</evidence>
<feature type="region of interest" description="Disordered" evidence="1">
    <location>
        <begin position="162"/>
        <end position="206"/>
    </location>
</feature>
<reference evidence="2" key="1">
    <citation type="journal article" date="2023" name="Mol. Phylogenet. Evol.">
        <title>Genome-scale phylogeny and comparative genomics of the fungal order Sordariales.</title>
        <authorList>
            <person name="Hensen N."/>
            <person name="Bonometti L."/>
            <person name="Westerberg I."/>
            <person name="Brannstrom I.O."/>
            <person name="Guillou S."/>
            <person name="Cros-Aarteil S."/>
            <person name="Calhoun S."/>
            <person name="Haridas S."/>
            <person name="Kuo A."/>
            <person name="Mondo S."/>
            <person name="Pangilinan J."/>
            <person name="Riley R."/>
            <person name="LaButti K."/>
            <person name="Andreopoulos B."/>
            <person name="Lipzen A."/>
            <person name="Chen C."/>
            <person name="Yan M."/>
            <person name="Daum C."/>
            <person name="Ng V."/>
            <person name="Clum A."/>
            <person name="Steindorff A."/>
            <person name="Ohm R.A."/>
            <person name="Martin F."/>
            <person name="Silar P."/>
            <person name="Natvig D.O."/>
            <person name="Lalanne C."/>
            <person name="Gautier V."/>
            <person name="Ament-Velasquez S.L."/>
            <person name="Kruys A."/>
            <person name="Hutchinson M.I."/>
            <person name="Powell A.J."/>
            <person name="Barry K."/>
            <person name="Miller A.N."/>
            <person name="Grigoriev I.V."/>
            <person name="Debuchy R."/>
            <person name="Gladieux P."/>
            <person name="Hiltunen Thoren M."/>
            <person name="Johannesson H."/>
        </authorList>
    </citation>
    <scope>NUCLEOTIDE SEQUENCE</scope>
    <source>
        <strain evidence="2">FGSC 1904</strain>
    </source>
</reference>
<dbReference type="EMBL" id="JAUTDP010000005">
    <property type="protein sequence ID" value="KAK3399427.1"/>
    <property type="molecule type" value="Genomic_DNA"/>
</dbReference>
<accession>A0AAE0UCU9</accession>
<protein>
    <submittedName>
        <fullName evidence="2">Uncharacterized protein</fullName>
    </submittedName>
</protein>
<sequence length="356" mass="40649">MVNELAALPSGHMSNLDLAAQMFQIEENLDELNSFCLQITIPTNALIIPDYTTYVQTGLHSFIYDHIRHLILLSCHAPPTFTLAIRTKRQAVIEEHIANELKATRAQKHVPEDSDHEMGQSPTTPVTSSQDIPPTTAQPPTPRDTLFNEDPKLRQQFNWDAAVPVPDDGISPSDSVSEQARLRLRHPKPQRREPTPPSPKPQPSFNKNHWAARHALWGGRGDNSLTHHNLFMQQRECKKNASTVYTCSDECFLPGVLGFRHSSDCDCPDLWHEWSRDELYIFVMRWMDGMESEVEEDEGDEGGEDMEEEDEGEEDDIKEDMEEDEKEDFEEEEKECEASSFDDMELSDRKSAPDVM</sequence>
<dbReference type="Proteomes" id="UP001281003">
    <property type="component" value="Unassembled WGS sequence"/>
</dbReference>